<dbReference type="GO" id="GO:0070006">
    <property type="term" value="F:metalloaminopeptidase activity"/>
    <property type="evidence" value="ECO:0007669"/>
    <property type="project" value="TreeGrafter"/>
</dbReference>
<dbReference type="FunFam" id="2.60.40.1910:FF:000002">
    <property type="entry name" value="Aminopeptidase"/>
    <property type="match status" value="1"/>
</dbReference>
<evidence type="ECO:0000256" key="6">
    <source>
        <dbReference type="ARBA" id="ARBA00022723"/>
    </source>
</evidence>
<dbReference type="Proteomes" id="UP000085678">
    <property type="component" value="Unplaced"/>
</dbReference>
<evidence type="ECO:0000313" key="20">
    <source>
        <dbReference type="Proteomes" id="UP000085678"/>
    </source>
</evidence>
<comment type="catalytic activity">
    <reaction evidence="10">
        <text>Release of an N-terminal amino acid, preferentially alanine, from a wide range of peptides, amides and arylamides.</text>
        <dbReference type="EC" id="3.4.11.14"/>
    </reaction>
</comment>
<dbReference type="GO" id="GO:0043171">
    <property type="term" value="P:peptide catabolic process"/>
    <property type="evidence" value="ECO:0007669"/>
    <property type="project" value="TreeGrafter"/>
</dbReference>
<comment type="similarity">
    <text evidence="2">Belongs to the peptidase M1 family.</text>
</comment>
<feature type="binding site" evidence="15">
    <location>
        <position position="218"/>
    </location>
    <ligand>
        <name>Zn(2+)</name>
        <dbReference type="ChEBI" id="CHEBI:29105"/>
        <note>catalytic</note>
    </ligand>
</feature>
<evidence type="ECO:0000256" key="8">
    <source>
        <dbReference type="ARBA" id="ARBA00022833"/>
    </source>
</evidence>
<evidence type="ECO:0000256" key="7">
    <source>
        <dbReference type="ARBA" id="ARBA00022801"/>
    </source>
</evidence>
<feature type="binding site" evidence="15">
    <location>
        <position position="237"/>
    </location>
    <ligand>
        <name>Zn(2+)</name>
        <dbReference type="ChEBI" id="CHEBI:29105"/>
        <note>catalytic</note>
    </ligand>
</feature>
<dbReference type="RefSeq" id="XP_023932531.1">
    <property type="nucleotide sequence ID" value="XM_024076763.1"/>
</dbReference>
<dbReference type="Gene3D" id="2.60.40.1730">
    <property type="entry name" value="tricorn interacting facor f3 domain"/>
    <property type="match status" value="1"/>
</dbReference>
<evidence type="ECO:0000256" key="3">
    <source>
        <dbReference type="ARBA" id="ARBA00022438"/>
    </source>
</evidence>
<dbReference type="FunFam" id="1.10.390.10:FF:000001">
    <property type="entry name" value="Aminopeptidase"/>
    <property type="match status" value="1"/>
</dbReference>
<dbReference type="Pfam" id="PF17900">
    <property type="entry name" value="Peptidase_M1_N"/>
    <property type="match status" value="1"/>
</dbReference>
<evidence type="ECO:0000256" key="13">
    <source>
        <dbReference type="ARBA" id="ARBA00081993"/>
    </source>
</evidence>
<dbReference type="GO" id="GO:0008270">
    <property type="term" value="F:zinc ion binding"/>
    <property type="evidence" value="ECO:0007669"/>
    <property type="project" value="InterPro"/>
</dbReference>
<evidence type="ECO:0000256" key="9">
    <source>
        <dbReference type="ARBA" id="ARBA00023049"/>
    </source>
</evidence>
<dbReference type="InterPro" id="IPR045357">
    <property type="entry name" value="Aminopeptidase_N-like_N"/>
</dbReference>
<dbReference type="SUPFAM" id="SSF63737">
    <property type="entry name" value="Leukotriene A4 hydrolase N-terminal domain"/>
    <property type="match status" value="1"/>
</dbReference>
<name>A0A2R2MQL4_LINAN</name>
<dbReference type="InterPro" id="IPR014782">
    <property type="entry name" value="Peptidase_M1_dom"/>
</dbReference>
<dbReference type="GO" id="GO:0005737">
    <property type="term" value="C:cytoplasm"/>
    <property type="evidence" value="ECO:0007669"/>
    <property type="project" value="UniProtKB-SubCell"/>
</dbReference>
<dbReference type="Pfam" id="PF11838">
    <property type="entry name" value="ERAP1_C"/>
    <property type="match status" value="1"/>
</dbReference>
<evidence type="ECO:0000256" key="16">
    <source>
        <dbReference type="PIRSR" id="PIRSR634016-4"/>
    </source>
</evidence>
<dbReference type="Gene3D" id="1.25.50.20">
    <property type="match status" value="1"/>
</dbReference>
<keyword evidence="5" id="KW-0645">Protease</keyword>
<proteinExistence type="inferred from homology"/>
<dbReference type="InterPro" id="IPR050344">
    <property type="entry name" value="Peptidase_M1_aminopeptidases"/>
</dbReference>
<evidence type="ECO:0000256" key="4">
    <source>
        <dbReference type="ARBA" id="ARBA00022490"/>
    </source>
</evidence>
<evidence type="ECO:0000259" key="18">
    <source>
        <dbReference type="Pfam" id="PF11838"/>
    </source>
</evidence>
<dbReference type="KEGG" id="lak:106171262"/>
<reference evidence="21" key="1">
    <citation type="submission" date="2025-08" db="UniProtKB">
        <authorList>
            <consortium name="RefSeq"/>
        </authorList>
    </citation>
    <scope>IDENTIFICATION</scope>
    <source>
        <tissue evidence="21">Gonads</tissue>
    </source>
</reference>
<dbReference type="GO" id="GO:0006508">
    <property type="term" value="P:proteolysis"/>
    <property type="evidence" value="ECO:0007669"/>
    <property type="project" value="UniProtKB-KW"/>
</dbReference>
<dbReference type="Pfam" id="PF01433">
    <property type="entry name" value="Peptidase_M1"/>
    <property type="match status" value="1"/>
</dbReference>
<sequence>VGPGKLHFSFTGILNDKMRGFYRSKYTHPNGETRHGAVTQFEATDARRAFPCWDEPAVKATFDVTLVVPKDRVALSNMPVESETALESDSNLKVLKYGRTPVMSTYLLAFVVGEFDYVEAKDADNVLVRVYTPLGKKEQGQFALEVSCKTLPFYKNYFKLGYPLPKIDLIAIPDFALGAMENWGLVTYRETALLVDPENSSSSAKQWVALVVGHELAHQWFGNLVTMEWWTHLWLNEGFASFIEYLCVDHCFPEYDIWNQFASTDFTRALELDALKNSHAIEVPVGHPSEIDEIFDAISYSKGASVIRMLHDYIGDESFKKGLSDYLTKFSHKNTFTEDLWASLEQASGKPVAAIMNTWTKQMGFPVLKVSDKQEGSNRVLTITQEKFCADGKGDANDSSLWKVPVKICTASSPSIPVKILLLEEKSATVVLENVKPEDWVKVNPGSVAFYRTQYSTTMLEALLPGIRSHALSPRDRLGLQNDLFALAMAGTISAVDVFKVLPAFETEDNYTVWSDLATNLANMAVPLQYTDFFDSFKAFGCKLFDKIAQKLGWDPKPKESHLDAMLRGLVLGRLGTYGHEATVAEARKRFQAHAEGSTILPADLRGPTYTVVLKHGDDEVFEQLLKPKVSQVNLESSTRAPVLVVKSVQLARSPLTPGVLMVEWETLAAPESRNTQG</sequence>
<organism evidence="20 21">
    <name type="scientific">Lingula anatina</name>
    <name type="common">Brachiopod</name>
    <name type="synonym">Lingula unguis</name>
    <dbReference type="NCBI Taxonomy" id="7574"/>
    <lineage>
        <taxon>Eukaryota</taxon>
        <taxon>Metazoa</taxon>
        <taxon>Spiralia</taxon>
        <taxon>Lophotrochozoa</taxon>
        <taxon>Brachiopoda</taxon>
        <taxon>Linguliformea</taxon>
        <taxon>Lingulata</taxon>
        <taxon>Lingulida</taxon>
        <taxon>Linguloidea</taxon>
        <taxon>Lingulidae</taxon>
        <taxon>Lingula</taxon>
    </lineage>
</organism>
<evidence type="ECO:0000256" key="11">
    <source>
        <dbReference type="ARBA" id="ARBA00066316"/>
    </source>
</evidence>
<keyword evidence="8 15" id="KW-0862">Zinc</keyword>
<dbReference type="InterPro" id="IPR042097">
    <property type="entry name" value="Aminopeptidase_N-like_N_sf"/>
</dbReference>
<evidence type="ECO:0000256" key="15">
    <source>
        <dbReference type="PIRSR" id="PIRSR634016-3"/>
    </source>
</evidence>
<dbReference type="SUPFAM" id="SSF55486">
    <property type="entry name" value="Metalloproteases ('zincins'), catalytic domain"/>
    <property type="match status" value="1"/>
</dbReference>
<keyword evidence="20" id="KW-1185">Reference proteome</keyword>
<dbReference type="PANTHER" id="PTHR11533">
    <property type="entry name" value="PROTEASE M1 ZINC METALLOPROTEASE"/>
    <property type="match status" value="1"/>
</dbReference>
<dbReference type="CDD" id="cd09601">
    <property type="entry name" value="M1_APN-Q_like"/>
    <property type="match status" value="1"/>
</dbReference>
<evidence type="ECO:0000256" key="12">
    <source>
        <dbReference type="ARBA" id="ARBA00074113"/>
    </source>
</evidence>
<evidence type="ECO:0000259" key="19">
    <source>
        <dbReference type="Pfam" id="PF17900"/>
    </source>
</evidence>
<feature type="binding site" evidence="15">
    <location>
        <position position="214"/>
    </location>
    <ligand>
        <name>Zn(2+)</name>
        <dbReference type="ChEBI" id="CHEBI:29105"/>
        <note>catalytic</note>
    </ligand>
</feature>
<dbReference type="Gene3D" id="1.10.390.10">
    <property type="entry name" value="Neutral Protease Domain 2"/>
    <property type="match status" value="1"/>
</dbReference>
<evidence type="ECO:0000259" key="17">
    <source>
        <dbReference type="Pfam" id="PF01433"/>
    </source>
</evidence>
<feature type="site" description="Transition state stabilizer" evidence="16">
    <location>
        <position position="300"/>
    </location>
</feature>
<feature type="domain" description="ERAP1-like C-terminal" evidence="18">
    <location>
        <begin position="440"/>
        <end position="627"/>
    </location>
</feature>
<protein>
    <recommendedName>
        <fullName evidence="12">Puromycin-sensitive aminopeptidase</fullName>
        <ecNumber evidence="11">3.4.11.14</ecNumber>
    </recommendedName>
    <alternativeName>
        <fullName evidence="13">Cytosol alanyl aminopeptidase</fullName>
    </alternativeName>
</protein>
<dbReference type="InterPro" id="IPR034016">
    <property type="entry name" value="M1_APN-typ"/>
</dbReference>
<keyword evidence="7" id="KW-0378">Hydrolase</keyword>
<evidence type="ECO:0000256" key="1">
    <source>
        <dbReference type="ARBA" id="ARBA00004496"/>
    </source>
</evidence>
<dbReference type="GO" id="GO:0016020">
    <property type="term" value="C:membrane"/>
    <property type="evidence" value="ECO:0007669"/>
    <property type="project" value="TreeGrafter"/>
</dbReference>
<evidence type="ECO:0000256" key="14">
    <source>
        <dbReference type="PIRSR" id="PIRSR634016-1"/>
    </source>
</evidence>
<dbReference type="GO" id="GO:0016285">
    <property type="term" value="F:alanyl aminopeptidase activity"/>
    <property type="evidence" value="ECO:0007669"/>
    <property type="project" value="UniProtKB-EC"/>
</dbReference>
<dbReference type="PANTHER" id="PTHR11533:SF174">
    <property type="entry name" value="PUROMYCIN-SENSITIVE AMINOPEPTIDASE-RELATED"/>
    <property type="match status" value="1"/>
</dbReference>
<dbReference type="Gene3D" id="2.60.40.1910">
    <property type="match status" value="1"/>
</dbReference>
<evidence type="ECO:0000313" key="21">
    <source>
        <dbReference type="RefSeq" id="XP_023932531.1"/>
    </source>
</evidence>
<keyword evidence="9" id="KW-0482">Metalloprotease</keyword>
<keyword evidence="3 21" id="KW-0031">Aminopeptidase</keyword>
<dbReference type="InParanoid" id="A0A2R2MQL4"/>
<dbReference type="GO" id="GO:0042277">
    <property type="term" value="F:peptide binding"/>
    <property type="evidence" value="ECO:0007669"/>
    <property type="project" value="TreeGrafter"/>
</dbReference>
<dbReference type="InterPro" id="IPR024571">
    <property type="entry name" value="ERAP1-like_C_dom"/>
</dbReference>
<dbReference type="FunCoup" id="A0A2R2MQL4">
    <property type="interactions" value="2072"/>
</dbReference>
<accession>A0A2R2MQL4</accession>
<feature type="active site" description="Proton acceptor" evidence="14">
    <location>
        <position position="215"/>
    </location>
</feature>
<dbReference type="AlphaFoldDB" id="A0A2R2MQL4"/>
<comment type="subcellular location">
    <subcellularLocation>
        <location evidence="1">Cytoplasm</location>
    </subcellularLocation>
</comment>
<gene>
    <name evidence="21" type="primary">LOC106171262</name>
</gene>
<evidence type="ECO:0000256" key="10">
    <source>
        <dbReference type="ARBA" id="ARBA00052895"/>
    </source>
</evidence>
<dbReference type="EC" id="3.4.11.14" evidence="11"/>
<comment type="cofactor">
    <cofactor evidence="15">
        <name>Zn(2+)</name>
        <dbReference type="ChEBI" id="CHEBI:29105"/>
    </cofactor>
    <text evidence="15">Binds 1 zinc ion per subunit.</text>
</comment>
<dbReference type="OrthoDB" id="275509at2759"/>
<keyword evidence="6 15" id="KW-0479">Metal-binding</keyword>
<feature type="domain" description="Peptidase M1 membrane alanine aminopeptidase" evidence="17">
    <location>
        <begin position="142"/>
        <end position="359"/>
    </location>
</feature>
<dbReference type="STRING" id="7574.A0A2R2MQL4"/>
<evidence type="ECO:0000256" key="2">
    <source>
        <dbReference type="ARBA" id="ARBA00010136"/>
    </source>
</evidence>
<feature type="domain" description="Aminopeptidase N-like N-terminal" evidence="19">
    <location>
        <begin position="3"/>
        <end position="107"/>
    </location>
</feature>
<dbReference type="InterPro" id="IPR001930">
    <property type="entry name" value="Peptidase_M1"/>
</dbReference>
<evidence type="ECO:0000256" key="5">
    <source>
        <dbReference type="ARBA" id="ARBA00022670"/>
    </source>
</evidence>
<dbReference type="InterPro" id="IPR027268">
    <property type="entry name" value="Peptidase_M4/M1_CTD_sf"/>
</dbReference>
<dbReference type="GO" id="GO:0005615">
    <property type="term" value="C:extracellular space"/>
    <property type="evidence" value="ECO:0007669"/>
    <property type="project" value="TreeGrafter"/>
</dbReference>
<dbReference type="PRINTS" id="PR00756">
    <property type="entry name" value="ALADIPTASE"/>
</dbReference>
<dbReference type="GeneID" id="106171262"/>
<keyword evidence="4" id="KW-0963">Cytoplasm</keyword>
<feature type="non-terminal residue" evidence="21">
    <location>
        <position position="1"/>
    </location>
</feature>